<dbReference type="GO" id="GO:0016491">
    <property type="term" value="F:oxidoreductase activity"/>
    <property type="evidence" value="ECO:0007669"/>
    <property type="project" value="InterPro"/>
</dbReference>
<dbReference type="KEGG" id="dps:DP1624"/>
<feature type="domain" description="Rubrerythrin diiron-binding" evidence="1">
    <location>
        <begin position="13"/>
        <end position="114"/>
    </location>
</feature>
<dbReference type="InterPro" id="IPR003251">
    <property type="entry name" value="Rr_diiron-bd_dom"/>
</dbReference>
<evidence type="ECO:0000313" key="3">
    <source>
        <dbReference type="Proteomes" id="UP000000602"/>
    </source>
</evidence>
<dbReference type="Pfam" id="PF02915">
    <property type="entry name" value="Rubrerythrin"/>
    <property type="match status" value="1"/>
</dbReference>
<dbReference type="eggNOG" id="ENOG503390P">
    <property type="taxonomic scope" value="Bacteria"/>
</dbReference>
<organism evidence="2 3">
    <name type="scientific">Desulfotalea psychrophila (strain LSv54 / DSM 12343)</name>
    <dbReference type="NCBI Taxonomy" id="177439"/>
    <lineage>
        <taxon>Bacteria</taxon>
        <taxon>Pseudomonadati</taxon>
        <taxon>Thermodesulfobacteriota</taxon>
        <taxon>Desulfobulbia</taxon>
        <taxon>Desulfobulbales</taxon>
        <taxon>Desulfocapsaceae</taxon>
        <taxon>Desulfotalea</taxon>
    </lineage>
</organism>
<sequence>MLTSDQEEIIALLIEQETLLQRLYTIFAEKLQNNKDLWLGLAKEEEKHAQWLKQLAKATEQGITIFDGAKITAPSLKVFQKLLLQTISQAKAGEIDDQRALMQAASFERALIEKNIFTSFTGASAATEKTMELLREETDDHLQQIEAIYAQDTLDTDK</sequence>
<reference evidence="3" key="1">
    <citation type="journal article" date="2004" name="Environ. Microbiol.">
        <title>The genome of Desulfotalea psychrophila, a sulfate-reducing bacterium from permanently cold Arctic sediments.</title>
        <authorList>
            <person name="Rabus R."/>
            <person name="Ruepp A."/>
            <person name="Frickey T."/>
            <person name="Rattei T."/>
            <person name="Fartmann B."/>
            <person name="Stark M."/>
            <person name="Bauer M."/>
            <person name="Zibat A."/>
            <person name="Lombardot T."/>
            <person name="Becker I."/>
            <person name="Amann J."/>
            <person name="Gellner K."/>
            <person name="Teeling H."/>
            <person name="Leuschner W.D."/>
            <person name="Gloeckner F.-O."/>
            <person name="Lupas A.N."/>
            <person name="Amann R."/>
            <person name="Klenk H.-P."/>
        </authorList>
    </citation>
    <scope>NUCLEOTIDE SEQUENCE [LARGE SCALE GENOMIC DNA]</scope>
    <source>
        <strain evidence="3">DSM 12343 / LSv54</strain>
    </source>
</reference>
<dbReference type="Gene3D" id="1.20.1260.10">
    <property type="match status" value="1"/>
</dbReference>
<dbReference type="EMBL" id="CR522870">
    <property type="protein sequence ID" value="CAG36353.1"/>
    <property type="molecule type" value="Genomic_DNA"/>
</dbReference>
<dbReference type="InterPro" id="IPR009078">
    <property type="entry name" value="Ferritin-like_SF"/>
</dbReference>
<accession>Q6AMS2</accession>
<dbReference type="HOGENOM" id="CLU_140906_0_0_7"/>
<dbReference type="AlphaFoldDB" id="Q6AMS2"/>
<evidence type="ECO:0000259" key="1">
    <source>
        <dbReference type="Pfam" id="PF02915"/>
    </source>
</evidence>
<evidence type="ECO:0000313" key="2">
    <source>
        <dbReference type="EMBL" id="CAG36353.1"/>
    </source>
</evidence>
<dbReference type="RefSeq" id="WP_011188865.1">
    <property type="nucleotide sequence ID" value="NC_006138.1"/>
</dbReference>
<proteinExistence type="predicted"/>
<keyword evidence="3" id="KW-1185">Reference proteome</keyword>
<gene>
    <name evidence="2" type="ordered locus">DP1624</name>
</gene>
<dbReference type="InterPro" id="IPR012347">
    <property type="entry name" value="Ferritin-like"/>
</dbReference>
<name>Q6AMS2_DESPS</name>
<dbReference type="GO" id="GO:0046872">
    <property type="term" value="F:metal ion binding"/>
    <property type="evidence" value="ECO:0007669"/>
    <property type="project" value="InterPro"/>
</dbReference>
<protein>
    <recommendedName>
        <fullName evidence="1">Rubrerythrin diiron-binding domain-containing protein</fullName>
    </recommendedName>
</protein>
<dbReference type="OrthoDB" id="5436174at2"/>
<dbReference type="SUPFAM" id="SSF47240">
    <property type="entry name" value="Ferritin-like"/>
    <property type="match status" value="1"/>
</dbReference>
<dbReference type="Proteomes" id="UP000000602">
    <property type="component" value="Chromosome"/>
</dbReference>